<reference evidence="1" key="1">
    <citation type="submission" date="2015-07" db="EMBL/GenBank/DDBJ databases">
        <title>Adaptation to a free-living lifestyle via gene acquisitions in the diplomonad Trepomonas sp. PC1.</title>
        <authorList>
            <person name="Xu F."/>
            <person name="Jerlstrom-Hultqvist J."/>
            <person name="Kolisko M."/>
            <person name="Simpson A.G.B."/>
            <person name="Roger A.J."/>
            <person name="Svard S.G."/>
            <person name="Andersson J.O."/>
        </authorList>
    </citation>
    <scope>NUCLEOTIDE SEQUENCE</scope>
    <source>
        <strain evidence="1">PC1</strain>
    </source>
</reference>
<evidence type="ECO:0000313" key="1">
    <source>
        <dbReference type="EMBL" id="JAP88826.1"/>
    </source>
</evidence>
<proteinExistence type="predicted"/>
<gene>
    <name evidence="1" type="ORF">TPC1_31679</name>
</gene>
<sequence length="327" mass="37393">LSILIVVSLQCQHRKQKILTLANLFWLSAISRTSFFSLQEYVSFSNLTQLTQQIQNAFDATLSKQQNDFQYDVILLQNNKRTLLSQRFIYSLDDFNPLGLPSPKQKQFKQFELLMDQILKFADLIAIFSSNQPPCGAFTNGAPISIKDNLREFKQATWLFTSSDKTEQQNTEFQIPQNVLCQQYKNVNLDTNELFKHKYLVSELLVNTIQKERLKPLAFPQNTYVQCINNLKKLNLNLTTEKLFQDDSSFGLGDVIRVTNGNTAFCLYVQKIWSLDTELVPNVFVDGFLVQKAPTYIPGVSETVNSYTDTGYVLLSQNATVCISDVE</sequence>
<dbReference type="EMBL" id="GDID01007780">
    <property type="protein sequence ID" value="JAP88826.1"/>
    <property type="molecule type" value="Transcribed_RNA"/>
</dbReference>
<organism evidence="1">
    <name type="scientific">Trepomonas sp. PC1</name>
    <dbReference type="NCBI Taxonomy" id="1076344"/>
    <lineage>
        <taxon>Eukaryota</taxon>
        <taxon>Metamonada</taxon>
        <taxon>Diplomonadida</taxon>
        <taxon>Hexamitidae</taxon>
        <taxon>Hexamitinae</taxon>
        <taxon>Trepomonas</taxon>
    </lineage>
</organism>
<protein>
    <submittedName>
        <fullName evidence="1">Uncharacterized protein</fullName>
    </submittedName>
</protein>
<feature type="non-terminal residue" evidence="1">
    <location>
        <position position="327"/>
    </location>
</feature>
<dbReference type="AlphaFoldDB" id="A0A146JZA0"/>
<feature type="non-terminal residue" evidence="1">
    <location>
        <position position="1"/>
    </location>
</feature>
<name>A0A146JZA0_9EUKA</name>
<accession>A0A146JZA0</accession>